<keyword evidence="4" id="KW-1003">Cell membrane</keyword>
<keyword evidence="18" id="KW-1185">Reference proteome</keyword>
<feature type="transmembrane region" description="Helical" evidence="14">
    <location>
        <begin position="793"/>
        <end position="813"/>
    </location>
</feature>
<keyword evidence="3 14" id="KW-0813">Transport</keyword>
<evidence type="ECO:0000256" key="10">
    <source>
        <dbReference type="ARBA" id="ARBA00023065"/>
    </source>
</evidence>
<name>A0ABV6NU85_9ACTN</name>
<evidence type="ECO:0000313" key="17">
    <source>
        <dbReference type="EMBL" id="MFC0563628.1"/>
    </source>
</evidence>
<feature type="transmembrane region" description="Helical" evidence="14">
    <location>
        <begin position="562"/>
        <end position="583"/>
    </location>
</feature>
<keyword evidence="12 14" id="KW-0472">Membrane</keyword>
<evidence type="ECO:0000256" key="6">
    <source>
        <dbReference type="ARBA" id="ARBA00022692"/>
    </source>
</evidence>
<dbReference type="InterPro" id="IPR011640">
    <property type="entry name" value="Fe2_transport_prot_B_C"/>
</dbReference>
<evidence type="ECO:0000256" key="3">
    <source>
        <dbReference type="ARBA" id="ARBA00022448"/>
    </source>
</evidence>
<dbReference type="EMBL" id="JBHLUE010000004">
    <property type="protein sequence ID" value="MFC0563628.1"/>
    <property type="molecule type" value="Genomic_DNA"/>
</dbReference>
<evidence type="ECO:0000256" key="11">
    <source>
        <dbReference type="ARBA" id="ARBA00023134"/>
    </source>
</evidence>
<dbReference type="InterPro" id="IPR027417">
    <property type="entry name" value="P-loop_NTPase"/>
</dbReference>
<feature type="region of interest" description="Disordered" evidence="15">
    <location>
        <begin position="328"/>
        <end position="357"/>
    </location>
</feature>
<evidence type="ECO:0000256" key="14">
    <source>
        <dbReference type="RuleBase" id="RU362098"/>
    </source>
</evidence>
<dbReference type="InterPro" id="IPR030389">
    <property type="entry name" value="G_FEOB_dom"/>
</dbReference>
<dbReference type="Pfam" id="PF07664">
    <property type="entry name" value="FeoB_C"/>
    <property type="match status" value="1"/>
</dbReference>
<keyword evidence="7" id="KW-0547">Nucleotide-binding</keyword>
<proteinExistence type="inferred from homology"/>
<feature type="domain" description="FeoB-type G" evidence="16">
    <location>
        <begin position="78"/>
        <end position="244"/>
    </location>
</feature>
<dbReference type="InterPro" id="IPR003373">
    <property type="entry name" value="Fe2_transport_prot-B"/>
</dbReference>
<evidence type="ECO:0000256" key="1">
    <source>
        <dbReference type="ARBA" id="ARBA00003926"/>
    </source>
</evidence>
<comment type="caution">
    <text evidence="14">Lacks conserved residue(s) required for the propagation of feature annotation.</text>
</comment>
<feature type="transmembrane region" description="Helical" evidence="14">
    <location>
        <begin position="483"/>
        <end position="503"/>
    </location>
</feature>
<evidence type="ECO:0000259" key="16">
    <source>
        <dbReference type="PROSITE" id="PS51711"/>
    </source>
</evidence>
<dbReference type="Proteomes" id="UP001589894">
    <property type="component" value="Unassembled WGS sequence"/>
</dbReference>
<evidence type="ECO:0000256" key="15">
    <source>
        <dbReference type="SAM" id="MobiDB-lite"/>
    </source>
</evidence>
<comment type="subcellular location">
    <subcellularLocation>
        <location evidence="14">Cell inner membrane</location>
        <topology evidence="14">Multi-pass membrane protein</topology>
    </subcellularLocation>
    <subcellularLocation>
        <location evidence="2">Cell membrane</location>
        <topology evidence="2">Multi-pass membrane protein</topology>
    </subcellularLocation>
</comment>
<protein>
    <recommendedName>
        <fullName evidence="13 14">Ferrous iron transport protein B</fullName>
    </recommendedName>
</protein>
<keyword evidence="6 14" id="KW-0812">Transmembrane</keyword>
<evidence type="ECO:0000313" key="18">
    <source>
        <dbReference type="Proteomes" id="UP001589894"/>
    </source>
</evidence>
<keyword evidence="11 14" id="KW-0342">GTP-binding</keyword>
<dbReference type="Gene3D" id="3.40.50.300">
    <property type="entry name" value="P-loop containing nucleotide triphosphate hydrolases"/>
    <property type="match status" value="1"/>
</dbReference>
<feature type="transmembrane region" description="Helical" evidence="14">
    <location>
        <begin position="654"/>
        <end position="676"/>
    </location>
</feature>
<evidence type="ECO:0000256" key="8">
    <source>
        <dbReference type="ARBA" id="ARBA00022989"/>
    </source>
</evidence>
<dbReference type="InterPro" id="IPR011642">
    <property type="entry name" value="Gate_dom"/>
</dbReference>
<keyword evidence="10" id="KW-0406">Ion transport</keyword>
<evidence type="ECO:0000256" key="2">
    <source>
        <dbReference type="ARBA" id="ARBA00004651"/>
    </source>
</evidence>
<dbReference type="NCBIfam" id="TIGR00437">
    <property type="entry name" value="feoB"/>
    <property type="match status" value="1"/>
</dbReference>
<dbReference type="Pfam" id="PF07670">
    <property type="entry name" value="Gate"/>
    <property type="match status" value="2"/>
</dbReference>
<reference evidence="17 18" key="1">
    <citation type="submission" date="2024-09" db="EMBL/GenBank/DDBJ databases">
        <authorList>
            <person name="Sun Q."/>
            <person name="Mori K."/>
        </authorList>
    </citation>
    <scope>NUCLEOTIDE SEQUENCE [LARGE SCALE GENOMIC DNA]</scope>
    <source>
        <strain evidence="17 18">TBRC 2205</strain>
    </source>
</reference>
<feature type="transmembrane region" description="Helical" evidence="14">
    <location>
        <begin position="416"/>
        <end position="438"/>
    </location>
</feature>
<sequence>MPRTRPASATTRPASATTRPASATTRPASAATDPASAATHPASATTTGAARGRPAPCCEPVLETLPPAEPVGSRPGHLGRIALVGNPNVGKSTLFNALTGARQHVGNWPGKTVHVATGTWRLPGHTVEVVDLPGTYSLLPASPDEQLTRDLLVDRGLTGRPELAVVVLDAANLARNLYLLAHVLATDIPVVVALTMADVAEHRGIGIDPAALAGRLGVPVVPVVPRRRQGGAELGAAVVSALTAAGPARRPDPVDLGGAVQDAVAELTAELATRPSVAGRFPARWLALQLLADGPDSDHLAALPPDTRAELATLEPRLAELRQRMLADEPAGPAGGPAAPAGGPAAPAGGPAAPAGDAGLDDLADIGDLDDLDVETLVAERRYGWVHEVVTAAVRRSGAGGVTWSDRIDRVLTSRWLGLPAFLLVMWGVFVATTRVAAPLQAGLQALLDGPARDGTSWLLDSVGVGARGFLGRLVLDGLVSGVGQLLTFVPLMAIMFVLLALLEDSGYMARAAFVVDRFMRLIGLPGRAFLPLVVGFGCNVPAVAGTRILGDTRQRLLTGLLVPYVTCSARLTVYVLLANIFFGSAAGTVVFGMYVLSIALIIGIGLALRRTLFRGHTREAMVLELPPYRRPTMRVIGAQTWQKLAGFLRTASGIIVATVTAVWLLSSISVGAAAAGESPVRHSLYGVTANAVAPVFAPAGYADWHASSALITGFVAKEAVVATFAQTYSAAEPADLHHAGGLGDRLGATFQATSHGHTGAAVLAFMVFLLAYTPCMATVAAQRHEIGTRWTLIGMGIQFVVAWVLSVAVFQVGSLLW</sequence>
<keyword evidence="5 14" id="KW-0410">Iron transport</keyword>
<comment type="similarity">
    <text evidence="14">Belongs to the TRAFAC class TrmE-Era-EngA-EngB-Septin-like GTPase superfamily. FeoB GTPase (TC 9.A.8) family.</text>
</comment>
<gene>
    <name evidence="17" type="primary">feoB</name>
    <name evidence="17" type="ORF">ACFFHU_05540</name>
</gene>
<organism evidence="17 18">
    <name type="scientific">Plantactinospora siamensis</name>
    <dbReference type="NCBI Taxonomy" id="555372"/>
    <lineage>
        <taxon>Bacteria</taxon>
        <taxon>Bacillati</taxon>
        <taxon>Actinomycetota</taxon>
        <taxon>Actinomycetes</taxon>
        <taxon>Micromonosporales</taxon>
        <taxon>Micromonosporaceae</taxon>
        <taxon>Plantactinospora</taxon>
    </lineage>
</organism>
<dbReference type="CDD" id="cd01879">
    <property type="entry name" value="FeoB"/>
    <property type="match status" value="1"/>
</dbReference>
<comment type="function">
    <text evidence="1 14">Probable transporter of a GTP-driven Fe(2+) uptake system.</text>
</comment>
<evidence type="ECO:0000256" key="5">
    <source>
        <dbReference type="ARBA" id="ARBA00022496"/>
    </source>
</evidence>
<dbReference type="SUPFAM" id="SSF52540">
    <property type="entry name" value="P-loop containing nucleoside triphosphate hydrolases"/>
    <property type="match status" value="1"/>
</dbReference>
<feature type="region of interest" description="Disordered" evidence="15">
    <location>
        <begin position="1"/>
        <end position="55"/>
    </location>
</feature>
<dbReference type="Pfam" id="PF02421">
    <property type="entry name" value="FeoB_N"/>
    <property type="match status" value="1"/>
</dbReference>
<feature type="transmembrane region" description="Helical" evidence="14">
    <location>
        <begin position="589"/>
        <end position="609"/>
    </location>
</feature>
<keyword evidence="9 14" id="KW-0408">Iron</keyword>
<evidence type="ECO:0000256" key="9">
    <source>
        <dbReference type="ARBA" id="ARBA00023004"/>
    </source>
</evidence>
<evidence type="ECO:0000256" key="12">
    <source>
        <dbReference type="ARBA" id="ARBA00023136"/>
    </source>
</evidence>
<comment type="caution">
    <text evidence="17">The sequence shown here is derived from an EMBL/GenBank/DDBJ whole genome shotgun (WGS) entry which is preliminary data.</text>
</comment>
<dbReference type="PANTHER" id="PTHR43185:SF1">
    <property type="entry name" value="FE(2+) TRANSPORTER FEOB"/>
    <property type="match status" value="1"/>
</dbReference>
<accession>A0ABV6NU85</accession>
<evidence type="ECO:0000256" key="4">
    <source>
        <dbReference type="ARBA" id="ARBA00022475"/>
    </source>
</evidence>
<keyword evidence="8 14" id="KW-1133">Transmembrane helix</keyword>
<dbReference type="PROSITE" id="PS51711">
    <property type="entry name" value="G_FEOB"/>
    <property type="match status" value="1"/>
</dbReference>
<evidence type="ECO:0000256" key="13">
    <source>
        <dbReference type="NCBIfam" id="TIGR00437"/>
    </source>
</evidence>
<dbReference type="InterPro" id="IPR050860">
    <property type="entry name" value="FeoB_GTPase"/>
</dbReference>
<dbReference type="RefSeq" id="WP_377336382.1">
    <property type="nucleotide sequence ID" value="NZ_JBHLUE010000004.1"/>
</dbReference>
<feature type="transmembrane region" description="Helical" evidence="14">
    <location>
        <begin position="761"/>
        <end position="781"/>
    </location>
</feature>
<evidence type="ECO:0000256" key="7">
    <source>
        <dbReference type="ARBA" id="ARBA00022741"/>
    </source>
</evidence>
<dbReference type="PANTHER" id="PTHR43185">
    <property type="entry name" value="FERROUS IRON TRANSPORT PROTEIN B"/>
    <property type="match status" value="1"/>
</dbReference>